<comment type="similarity">
    <text evidence="1">Belongs to the TRAFAC class TrmE-Era-EngA-EngB-Septin-like GTPase superfamily. Septin GTPase family.</text>
</comment>
<dbReference type="AlphaFoldDB" id="A0A914BER4"/>
<sequence length="569" mass="64438">MGTTSDSSVARYAEHLAHQSTPIVSSEVGHPDVFLVPLKMQSVSSTQTFRSYSCGVPSRMHSPHKVIMVVGETGTGKSTFINAMINYILEVKWEDNFRFKLVHDRGEASGSQAYSQTQNITSYTINNNYHINVPYTLTLIDTPGFGDTRGIERDKAIVEQIREFFSHPEAHGVDHIDAVGFVVQSSQARLTPAQKYVFESILAIFGKDIESNIVLLITFCDGQSPNVLEAIHEAKLTFDKTFKFNNSALLASRGDVGMSFDAMVWQMGYTSMKEFFYVLDDLQPQSLSLTVEVLEERKSLEVALEGLQSQILFAWEQTEQLKKDKKILEEHEKEIQANKSFEYMVNAPKLEKVRDEDKGSTNCSNCLYTCHHPCTFSQGKLLCHAIKKGYCTVCPGKCSLSDHVHEYFRYHWKMVKEKQTYADIKNQYRDAQGRKQTREEVIKCIETDLVKSEAAVSELIDESHRCTQRLREIALKPDPIGVMDYLDMLIESEKETKTEGWQMRVVSLENAKRQANTKAVVKDAHSLGNIRGRHTNGQKLSSEEITKKVEAESGKSRCLILSAIKDQLR</sequence>
<dbReference type="InterPro" id="IPR027417">
    <property type="entry name" value="P-loop_NTPase"/>
</dbReference>
<keyword evidence="4" id="KW-1185">Reference proteome</keyword>
<dbReference type="PANTHER" id="PTHR32046:SF14">
    <property type="match status" value="1"/>
</dbReference>
<protein>
    <recommendedName>
        <fullName evidence="2">Septin-type G domain-containing protein</fullName>
    </recommendedName>
</protein>
<dbReference type="CDD" id="cd00882">
    <property type="entry name" value="Ras_like_GTPase"/>
    <property type="match status" value="1"/>
</dbReference>
<evidence type="ECO:0000313" key="4">
    <source>
        <dbReference type="Proteomes" id="UP000887568"/>
    </source>
</evidence>
<keyword evidence="1" id="KW-0342">GTP-binding</keyword>
<dbReference type="Pfam" id="PF00735">
    <property type="entry name" value="Septin"/>
    <property type="match status" value="1"/>
</dbReference>
<dbReference type="GO" id="GO:0005525">
    <property type="term" value="F:GTP binding"/>
    <property type="evidence" value="ECO:0007669"/>
    <property type="project" value="UniProtKB-KW"/>
</dbReference>
<proteinExistence type="inferred from homology"/>
<feature type="domain" description="Septin-type G" evidence="2">
    <location>
        <begin position="67"/>
        <end position="162"/>
    </location>
</feature>
<organism evidence="3 4">
    <name type="scientific">Patiria miniata</name>
    <name type="common">Bat star</name>
    <name type="synonym">Asterina miniata</name>
    <dbReference type="NCBI Taxonomy" id="46514"/>
    <lineage>
        <taxon>Eukaryota</taxon>
        <taxon>Metazoa</taxon>
        <taxon>Echinodermata</taxon>
        <taxon>Eleutherozoa</taxon>
        <taxon>Asterozoa</taxon>
        <taxon>Asteroidea</taxon>
        <taxon>Valvatacea</taxon>
        <taxon>Valvatida</taxon>
        <taxon>Asterinidae</taxon>
        <taxon>Patiria</taxon>
    </lineage>
</organism>
<dbReference type="SUPFAM" id="SSF52540">
    <property type="entry name" value="P-loop containing nucleoside triphosphate hydrolases"/>
    <property type="match status" value="2"/>
</dbReference>
<dbReference type="PANTHER" id="PTHR32046">
    <property type="entry name" value="G DOMAIN-CONTAINING PROTEIN"/>
    <property type="match status" value="1"/>
</dbReference>
<dbReference type="EnsemblMetazoa" id="XM_038218437.1">
    <property type="protein sequence ID" value="XP_038074365.1"/>
    <property type="gene ID" value="LOC119742497"/>
</dbReference>
<dbReference type="InterPro" id="IPR025662">
    <property type="entry name" value="Sigma_54_int_dom_ATP-bd_1"/>
</dbReference>
<evidence type="ECO:0000256" key="1">
    <source>
        <dbReference type="RuleBase" id="RU004560"/>
    </source>
</evidence>
<evidence type="ECO:0000259" key="2">
    <source>
        <dbReference type="Pfam" id="PF00735"/>
    </source>
</evidence>
<dbReference type="GeneID" id="119742497"/>
<dbReference type="Gene3D" id="3.40.50.300">
    <property type="entry name" value="P-loop containing nucleotide triphosphate hydrolases"/>
    <property type="match status" value="1"/>
</dbReference>
<name>A0A914BER4_PATMI</name>
<dbReference type="Proteomes" id="UP000887568">
    <property type="component" value="Unplaced"/>
</dbReference>
<dbReference type="OrthoDB" id="8954335at2759"/>
<reference evidence="3" key="1">
    <citation type="submission" date="2022-11" db="UniProtKB">
        <authorList>
            <consortium name="EnsemblMetazoa"/>
        </authorList>
    </citation>
    <scope>IDENTIFICATION</scope>
</reference>
<dbReference type="PROSITE" id="PS00675">
    <property type="entry name" value="SIGMA54_INTERACT_1"/>
    <property type="match status" value="1"/>
</dbReference>
<accession>A0A914BER4</accession>
<dbReference type="RefSeq" id="XP_038074365.1">
    <property type="nucleotide sequence ID" value="XM_038218437.1"/>
</dbReference>
<dbReference type="OMA" id="KTCCEIC"/>
<keyword evidence="1" id="KW-0547">Nucleotide-binding</keyword>
<dbReference type="InterPro" id="IPR030379">
    <property type="entry name" value="G_SEPTIN_dom"/>
</dbReference>
<evidence type="ECO:0000313" key="3">
    <source>
        <dbReference type="EnsemblMetazoa" id="XP_038074365.1"/>
    </source>
</evidence>